<protein>
    <recommendedName>
        <fullName evidence="1">BSD2 cysteine rich domain-containing protein</fullName>
    </recommendedName>
</protein>
<evidence type="ECO:0000259" key="1">
    <source>
        <dbReference type="Pfam" id="PF25436"/>
    </source>
</evidence>
<dbReference type="GO" id="GO:0044183">
    <property type="term" value="F:protein folding chaperone"/>
    <property type="evidence" value="ECO:0007669"/>
    <property type="project" value="TreeGrafter"/>
</dbReference>
<dbReference type="GO" id="GO:0101031">
    <property type="term" value="C:protein folding chaperone complex"/>
    <property type="evidence" value="ECO:0007669"/>
    <property type="project" value="TreeGrafter"/>
</dbReference>
<evidence type="ECO:0000313" key="3">
    <source>
        <dbReference type="Proteomes" id="UP000541444"/>
    </source>
</evidence>
<feature type="domain" description="BSD2 cysteine rich" evidence="1">
    <location>
        <begin position="74"/>
        <end position="141"/>
    </location>
</feature>
<dbReference type="InterPro" id="IPR036410">
    <property type="entry name" value="HSP_DnaJ_Cys-rich_dom_sf"/>
</dbReference>
<reference evidence="2 3" key="1">
    <citation type="journal article" date="2020" name="IScience">
        <title>Genome Sequencing of the Endangered Kingdonia uniflora (Circaeasteraceae, Ranunculales) Reveals Potential Mechanisms of Evolutionary Specialization.</title>
        <authorList>
            <person name="Sun Y."/>
            <person name="Deng T."/>
            <person name="Zhang A."/>
            <person name="Moore M.J."/>
            <person name="Landis J.B."/>
            <person name="Lin N."/>
            <person name="Zhang H."/>
            <person name="Zhang X."/>
            <person name="Huang J."/>
            <person name="Zhang X."/>
            <person name="Sun H."/>
            <person name="Wang H."/>
        </authorList>
    </citation>
    <scope>NUCLEOTIDE SEQUENCE [LARGE SCALE GENOMIC DNA]</scope>
    <source>
        <strain evidence="2">TB1705</strain>
        <tissue evidence="2">Leaf</tissue>
    </source>
</reference>
<dbReference type="EMBL" id="JACGCM010001710">
    <property type="protein sequence ID" value="KAF6151183.1"/>
    <property type="molecule type" value="Genomic_DNA"/>
</dbReference>
<dbReference type="OrthoDB" id="2019540at2759"/>
<dbReference type="PANTHER" id="PTHR15852:SF51">
    <property type="entry name" value="PROTEIN BUNDLE SHEATH DEFECTIVE 2, CHLOROPLASTIC"/>
    <property type="match status" value="1"/>
</dbReference>
<dbReference type="Pfam" id="PF25436">
    <property type="entry name" value="BSD2_CRD"/>
    <property type="match status" value="1"/>
</dbReference>
<dbReference type="SUPFAM" id="SSF57938">
    <property type="entry name" value="DnaJ/Hsp40 cysteine-rich domain"/>
    <property type="match status" value="1"/>
</dbReference>
<gene>
    <name evidence="2" type="ORF">GIB67_037391</name>
</gene>
<dbReference type="AlphaFoldDB" id="A0A7J7M8I3"/>
<dbReference type="GO" id="GO:0009570">
    <property type="term" value="C:chloroplast stroma"/>
    <property type="evidence" value="ECO:0007669"/>
    <property type="project" value="TreeGrafter"/>
</dbReference>
<sequence length="142" mass="15043">MTDEIRRQTPCGDFLNSPQWDELQCTRPGRNLVGASNSPKAFKINKNMFQSSGTPNSRSAAIKAAETNPVPKVNSIVCSDCDGNGAVACSQCKGHGVNSVDHFNGQFKAGGLCWLCRGKKDILCGNCNGAGFMGGFMSTCDS</sequence>
<dbReference type="Proteomes" id="UP000541444">
    <property type="component" value="Unassembled WGS sequence"/>
</dbReference>
<name>A0A7J7M8I3_9MAGN</name>
<comment type="caution">
    <text evidence="2">The sequence shown here is derived from an EMBL/GenBank/DDBJ whole genome shotgun (WGS) entry which is preliminary data.</text>
</comment>
<keyword evidence="3" id="KW-1185">Reference proteome</keyword>
<accession>A0A7J7M8I3</accession>
<organism evidence="2 3">
    <name type="scientific">Kingdonia uniflora</name>
    <dbReference type="NCBI Taxonomy" id="39325"/>
    <lineage>
        <taxon>Eukaryota</taxon>
        <taxon>Viridiplantae</taxon>
        <taxon>Streptophyta</taxon>
        <taxon>Embryophyta</taxon>
        <taxon>Tracheophyta</taxon>
        <taxon>Spermatophyta</taxon>
        <taxon>Magnoliopsida</taxon>
        <taxon>Ranunculales</taxon>
        <taxon>Circaeasteraceae</taxon>
        <taxon>Kingdonia</taxon>
    </lineage>
</organism>
<dbReference type="InterPro" id="IPR057453">
    <property type="entry name" value="BSD2_CRD"/>
</dbReference>
<proteinExistence type="predicted"/>
<dbReference type="PANTHER" id="PTHR15852">
    <property type="entry name" value="PLASTID TRANSCRIPTIONALLY ACTIVE PROTEIN"/>
    <property type="match status" value="1"/>
</dbReference>
<evidence type="ECO:0000313" key="2">
    <source>
        <dbReference type="EMBL" id="KAF6151183.1"/>
    </source>
</evidence>